<keyword evidence="3" id="KW-1133">Transmembrane helix</keyword>
<keyword evidence="1" id="KW-0175">Coiled coil</keyword>
<feature type="compositionally biased region" description="Polar residues" evidence="2">
    <location>
        <begin position="43"/>
        <end position="77"/>
    </location>
</feature>
<feature type="region of interest" description="Disordered" evidence="2">
    <location>
        <begin position="169"/>
        <end position="190"/>
    </location>
</feature>
<feature type="compositionally biased region" description="Basic and acidic residues" evidence="2">
    <location>
        <begin position="78"/>
        <end position="90"/>
    </location>
</feature>
<dbReference type="InterPro" id="IPR027417">
    <property type="entry name" value="P-loop_NTPase"/>
</dbReference>
<organism evidence="4 5">
    <name type="scientific">Cerrena zonata</name>
    <dbReference type="NCBI Taxonomy" id="2478898"/>
    <lineage>
        <taxon>Eukaryota</taxon>
        <taxon>Fungi</taxon>
        <taxon>Dikarya</taxon>
        <taxon>Basidiomycota</taxon>
        <taxon>Agaricomycotina</taxon>
        <taxon>Agaricomycetes</taxon>
        <taxon>Polyporales</taxon>
        <taxon>Cerrenaceae</taxon>
        <taxon>Cerrena</taxon>
    </lineage>
</organism>
<dbReference type="Proteomes" id="UP001385951">
    <property type="component" value="Unassembled WGS sequence"/>
</dbReference>
<sequence length="389" mass="43709">MRRNYSFASTTSDVSAISSAPSWPDVSLFVSPPPPSRSPSPILSVQGSTHSDTSQSEQGSNVTAMSARTRTSNSPMQQRREDNIKDELRVNGRRVNPLFTPTTFPAPSGPPVIRRHPIQHHDSITSAPSGSSPQLAGSDSSSELEDNSITPRGSVSDVATEIASQASSASIGTVSSAYTGSVSEQDTVGRMDPVERIGSIYRANTKDSLSVVQRIVAHGGAADRFRIAKRNTSRKWLVVTGERYGLEWLTRQETLLRRTIVEEEAKIRELERELAVTKRDLRYEEEDLDAQIRVVHDLREELADAKQRIDQINRIPGNVTPQRFERQIRDEVHDEWTEWADNLEDRLKRSRARLAQAQKELAERDKMFLPQYRALISLAVIFVIWFIFF</sequence>
<name>A0AAW0GYN3_9APHY</name>
<evidence type="ECO:0000256" key="1">
    <source>
        <dbReference type="SAM" id="Coils"/>
    </source>
</evidence>
<feature type="region of interest" description="Disordered" evidence="2">
    <location>
        <begin position="1"/>
        <end position="154"/>
    </location>
</feature>
<feature type="coiled-coil region" evidence="1">
    <location>
        <begin position="340"/>
        <end position="367"/>
    </location>
</feature>
<comment type="caution">
    <text evidence="4">The sequence shown here is derived from an EMBL/GenBank/DDBJ whole genome shotgun (WGS) entry which is preliminary data.</text>
</comment>
<dbReference type="EMBL" id="JASBNA010000001">
    <property type="protein sequence ID" value="KAK7696198.1"/>
    <property type="molecule type" value="Genomic_DNA"/>
</dbReference>
<evidence type="ECO:0000313" key="5">
    <source>
        <dbReference type="Proteomes" id="UP001385951"/>
    </source>
</evidence>
<feature type="compositionally biased region" description="Polar residues" evidence="2">
    <location>
        <begin position="124"/>
        <end position="153"/>
    </location>
</feature>
<feature type="coiled-coil region" evidence="1">
    <location>
        <begin position="253"/>
        <end position="315"/>
    </location>
</feature>
<feature type="compositionally biased region" description="Polar residues" evidence="2">
    <location>
        <begin position="169"/>
        <end position="186"/>
    </location>
</feature>
<keyword evidence="3" id="KW-0812">Transmembrane</keyword>
<gene>
    <name evidence="4" type="ORF">QCA50_000851</name>
</gene>
<dbReference type="AlphaFoldDB" id="A0AAW0GYN3"/>
<keyword evidence="5" id="KW-1185">Reference proteome</keyword>
<dbReference type="Gene3D" id="3.40.50.300">
    <property type="entry name" value="P-loop containing nucleotide triphosphate hydrolases"/>
    <property type="match status" value="1"/>
</dbReference>
<reference evidence="4 5" key="1">
    <citation type="submission" date="2022-09" db="EMBL/GenBank/DDBJ databases">
        <authorList>
            <person name="Palmer J.M."/>
        </authorList>
    </citation>
    <scope>NUCLEOTIDE SEQUENCE [LARGE SCALE GENOMIC DNA]</scope>
    <source>
        <strain evidence="4 5">DSM 7382</strain>
    </source>
</reference>
<feature type="transmembrane region" description="Helical" evidence="3">
    <location>
        <begin position="372"/>
        <end position="388"/>
    </location>
</feature>
<evidence type="ECO:0000256" key="2">
    <source>
        <dbReference type="SAM" id="MobiDB-lite"/>
    </source>
</evidence>
<proteinExistence type="predicted"/>
<evidence type="ECO:0000313" key="4">
    <source>
        <dbReference type="EMBL" id="KAK7696198.1"/>
    </source>
</evidence>
<accession>A0AAW0GYN3</accession>
<evidence type="ECO:0000256" key="3">
    <source>
        <dbReference type="SAM" id="Phobius"/>
    </source>
</evidence>
<feature type="compositionally biased region" description="Polar residues" evidence="2">
    <location>
        <begin position="1"/>
        <end position="21"/>
    </location>
</feature>
<keyword evidence="3" id="KW-0472">Membrane</keyword>
<protein>
    <submittedName>
        <fullName evidence="4">Uncharacterized protein</fullName>
    </submittedName>
</protein>